<reference evidence="4" key="2">
    <citation type="submission" date="2010-01" db="EMBL/GenBank/DDBJ databases">
        <title>The complete genome of Conexibacter woesei DSM 14684.</title>
        <authorList>
            <consortium name="US DOE Joint Genome Institute (JGI-PGF)"/>
            <person name="Lucas S."/>
            <person name="Copeland A."/>
            <person name="Lapidus A."/>
            <person name="Glavina del Rio T."/>
            <person name="Dalin E."/>
            <person name="Tice H."/>
            <person name="Bruce D."/>
            <person name="Goodwin L."/>
            <person name="Pitluck S."/>
            <person name="Kyrpides N."/>
            <person name="Mavromatis K."/>
            <person name="Ivanova N."/>
            <person name="Mikhailova N."/>
            <person name="Chertkov O."/>
            <person name="Brettin T."/>
            <person name="Detter J.C."/>
            <person name="Han C."/>
            <person name="Larimer F."/>
            <person name="Land M."/>
            <person name="Hauser L."/>
            <person name="Markowitz V."/>
            <person name="Cheng J.-F."/>
            <person name="Hugenholtz P."/>
            <person name="Woyke T."/>
            <person name="Wu D."/>
            <person name="Pukall R."/>
            <person name="Steenblock K."/>
            <person name="Schneider S."/>
            <person name="Klenk H.-P."/>
            <person name="Eisen J.A."/>
        </authorList>
    </citation>
    <scope>NUCLEOTIDE SEQUENCE [LARGE SCALE GENOMIC DNA]</scope>
    <source>
        <strain evidence="4">DSM 14684 / CIP 108061 / JCM 11494 / NBRC 100937 / ID131577</strain>
    </source>
</reference>
<dbReference type="Gene3D" id="2.60.40.420">
    <property type="entry name" value="Cupredoxins - blue copper proteins"/>
    <property type="match status" value="1"/>
</dbReference>
<dbReference type="Proteomes" id="UP000008229">
    <property type="component" value="Chromosome"/>
</dbReference>
<keyword evidence="1" id="KW-0732">Signal</keyword>
<protein>
    <submittedName>
        <fullName evidence="3">Blue (Type 1) copper domain protein</fullName>
    </submittedName>
</protein>
<evidence type="ECO:0000313" key="3">
    <source>
        <dbReference type="EMBL" id="ADB48582.1"/>
    </source>
</evidence>
<dbReference type="InterPro" id="IPR052721">
    <property type="entry name" value="ET_Amicyanin"/>
</dbReference>
<feature type="chain" id="PRO_5003044191" evidence="1">
    <location>
        <begin position="26"/>
        <end position="119"/>
    </location>
</feature>
<dbReference type="OrthoDB" id="574459at2"/>
<evidence type="ECO:0000259" key="2">
    <source>
        <dbReference type="Pfam" id="PF13473"/>
    </source>
</evidence>
<dbReference type="RefSeq" id="WP_012931635.1">
    <property type="nucleotide sequence ID" value="NC_013739.1"/>
</dbReference>
<dbReference type="PANTHER" id="PTHR36507:SF1">
    <property type="entry name" value="BLL1555 PROTEIN"/>
    <property type="match status" value="1"/>
</dbReference>
<dbReference type="eggNOG" id="COG3794">
    <property type="taxonomic scope" value="Bacteria"/>
</dbReference>
<feature type="domain" description="EfeO-type cupredoxin-like" evidence="2">
    <location>
        <begin position="26"/>
        <end position="117"/>
    </location>
</feature>
<name>D3F504_CONWI</name>
<dbReference type="Pfam" id="PF13473">
    <property type="entry name" value="Cupredoxin_1"/>
    <property type="match status" value="1"/>
</dbReference>
<keyword evidence="4" id="KW-1185">Reference proteome</keyword>
<dbReference type="AlphaFoldDB" id="D3F504"/>
<gene>
    <name evidence="3" type="ordered locus">Cwoe_0146</name>
</gene>
<evidence type="ECO:0000313" key="4">
    <source>
        <dbReference type="Proteomes" id="UP000008229"/>
    </source>
</evidence>
<dbReference type="KEGG" id="cwo:Cwoe_0146"/>
<dbReference type="EMBL" id="CP001854">
    <property type="protein sequence ID" value="ADB48582.1"/>
    <property type="molecule type" value="Genomic_DNA"/>
</dbReference>
<sequence precursor="true">MRRRVTCLALLSTGAAALLPAVTGAAGSSGSPAAHAAATRTVVLRDIAFNPSRVTIHRGDRVTWQWRDGRTRHNVTSRSFRSASTRSSGSYSVTFGRPGTFAYHCTLHPGMTGSVVVRR</sequence>
<evidence type="ECO:0000256" key="1">
    <source>
        <dbReference type="SAM" id="SignalP"/>
    </source>
</evidence>
<dbReference type="SUPFAM" id="SSF49503">
    <property type="entry name" value="Cupredoxins"/>
    <property type="match status" value="1"/>
</dbReference>
<feature type="signal peptide" evidence="1">
    <location>
        <begin position="1"/>
        <end position="25"/>
    </location>
</feature>
<organism evidence="3 4">
    <name type="scientific">Conexibacter woesei (strain DSM 14684 / CCUG 47730 / CIP 108061 / JCM 11494 / NBRC 100937 / ID131577)</name>
    <dbReference type="NCBI Taxonomy" id="469383"/>
    <lineage>
        <taxon>Bacteria</taxon>
        <taxon>Bacillati</taxon>
        <taxon>Actinomycetota</taxon>
        <taxon>Thermoleophilia</taxon>
        <taxon>Solirubrobacterales</taxon>
        <taxon>Conexibacteraceae</taxon>
        <taxon>Conexibacter</taxon>
    </lineage>
</organism>
<dbReference type="PANTHER" id="PTHR36507">
    <property type="entry name" value="BLL1555 PROTEIN"/>
    <property type="match status" value="1"/>
</dbReference>
<dbReference type="STRING" id="469383.Cwoe_0146"/>
<dbReference type="HOGENOM" id="CLU_084115_4_0_11"/>
<dbReference type="InterPro" id="IPR028096">
    <property type="entry name" value="EfeO_Cupredoxin"/>
</dbReference>
<reference evidence="3 4" key="1">
    <citation type="journal article" date="2010" name="Stand. Genomic Sci.">
        <title>Complete genome sequence of Conexibacter woesei type strain (ID131577).</title>
        <authorList>
            <person name="Pukall R."/>
            <person name="Lapidus A."/>
            <person name="Glavina Del Rio T."/>
            <person name="Copeland A."/>
            <person name="Tice H."/>
            <person name="Cheng J.-F."/>
            <person name="Lucas S."/>
            <person name="Chen F."/>
            <person name="Nolan M."/>
            <person name="Bruce D."/>
            <person name="Goodwin L."/>
            <person name="Pitluck S."/>
            <person name="Mavromatis K."/>
            <person name="Ivanova N."/>
            <person name="Ovchinnikova G."/>
            <person name="Pati A."/>
            <person name="Chen A."/>
            <person name="Palaniappan K."/>
            <person name="Land M."/>
            <person name="Hauser L."/>
            <person name="Chang Y.-J."/>
            <person name="Jeffries C.D."/>
            <person name="Chain P."/>
            <person name="Meincke L."/>
            <person name="Sims D."/>
            <person name="Brettin T."/>
            <person name="Detter J.C."/>
            <person name="Rohde M."/>
            <person name="Goeker M."/>
            <person name="Bristow J."/>
            <person name="Eisen J.A."/>
            <person name="Markowitz V."/>
            <person name="Kyrpides N.C."/>
            <person name="Klenk H.-P."/>
            <person name="Hugenholtz P."/>
        </authorList>
    </citation>
    <scope>NUCLEOTIDE SEQUENCE [LARGE SCALE GENOMIC DNA]</scope>
    <source>
        <strain evidence="4">DSM 14684 / CIP 108061 / JCM 11494 / NBRC 100937 / ID131577</strain>
    </source>
</reference>
<dbReference type="InterPro" id="IPR008972">
    <property type="entry name" value="Cupredoxin"/>
</dbReference>
<proteinExistence type="predicted"/>
<accession>D3F504</accession>